<feature type="domain" description="General secretion pathway GspH" evidence="12">
    <location>
        <begin position="43"/>
        <end position="162"/>
    </location>
</feature>
<evidence type="ECO:0000256" key="8">
    <source>
        <dbReference type="ARBA" id="ARBA00023136"/>
    </source>
</evidence>
<dbReference type="STRING" id="867345.SAMN05421693_11856"/>
<keyword evidence="5" id="KW-0997">Cell inner membrane</keyword>
<keyword evidence="7 11" id="KW-1133">Transmembrane helix</keyword>
<dbReference type="OrthoDB" id="2313614at2"/>
<dbReference type="Pfam" id="PF07963">
    <property type="entry name" value="N_methyl"/>
    <property type="match status" value="1"/>
</dbReference>
<keyword evidence="14" id="KW-1185">Reference proteome</keyword>
<protein>
    <recommendedName>
        <fullName evidence="2">Type II secretion system protein H</fullName>
    </recommendedName>
    <alternativeName>
        <fullName evidence="10">General secretion pathway protein H</fullName>
    </alternativeName>
</protein>
<evidence type="ECO:0000313" key="14">
    <source>
        <dbReference type="Proteomes" id="UP000199496"/>
    </source>
</evidence>
<evidence type="ECO:0000256" key="2">
    <source>
        <dbReference type="ARBA" id="ARBA00021549"/>
    </source>
</evidence>
<dbReference type="EMBL" id="FOFO01000018">
    <property type="protein sequence ID" value="SEQ15271.1"/>
    <property type="molecule type" value="Genomic_DNA"/>
</dbReference>
<accession>A0A1H9DPD2</accession>
<organism evidence="13 14">
    <name type="scientific">Ectothiorhodospira magna</name>
    <dbReference type="NCBI Taxonomy" id="867345"/>
    <lineage>
        <taxon>Bacteria</taxon>
        <taxon>Pseudomonadati</taxon>
        <taxon>Pseudomonadota</taxon>
        <taxon>Gammaproteobacteria</taxon>
        <taxon>Chromatiales</taxon>
        <taxon>Ectothiorhodospiraceae</taxon>
        <taxon>Ectothiorhodospira</taxon>
    </lineage>
</organism>
<evidence type="ECO:0000256" key="6">
    <source>
        <dbReference type="ARBA" id="ARBA00022692"/>
    </source>
</evidence>
<dbReference type="InterPro" id="IPR022346">
    <property type="entry name" value="T2SS_GspH"/>
</dbReference>
<feature type="transmembrane region" description="Helical" evidence="11">
    <location>
        <begin position="12"/>
        <end position="34"/>
    </location>
</feature>
<dbReference type="GO" id="GO:0005886">
    <property type="term" value="C:plasma membrane"/>
    <property type="evidence" value="ECO:0007669"/>
    <property type="project" value="UniProtKB-SubCell"/>
</dbReference>
<dbReference type="PROSITE" id="PS00409">
    <property type="entry name" value="PROKAR_NTER_METHYL"/>
    <property type="match status" value="1"/>
</dbReference>
<dbReference type="NCBIfam" id="TIGR02532">
    <property type="entry name" value="IV_pilin_GFxxxE"/>
    <property type="match status" value="1"/>
</dbReference>
<evidence type="ECO:0000256" key="10">
    <source>
        <dbReference type="ARBA" id="ARBA00030775"/>
    </source>
</evidence>
<dbReference type="GO" id="GO:0015628">
    <property type="term" value="P:protein secretion by the type II secretion system"/>
    <property type="evidence" value="ECO:0007669"/>
    <property type="project" value="InterPro"/>
</dbReference>
<evidence type="ECO:0000256" key="3">
    <source>
        <dbReference type="ARBA" id="ARBA00022475"/>
    </source>
</evidence>
<evidence type="ECO:0000256" key="7">
    <source>
        <dbReference type="ARBA" id="ARBA00022989"/>
    </source>
</evidence>
<dbReference type="Gene3D" id="3.55.40.10">
    <property type="entry name" value="minor pseudopilin epsh domain"/>
    <property type="match status" value="1"/>
</dbReference>
<proteinExistence type="inferred from homology"/>
<keyword evidence="8 11" id="KW-0472">Membrane</keyword>
<dbReference type="InterPro" id="IPR012902">
    <property type="entry name" value="N_methyl_site"/>
</dbReference>
<dbReference type="AlphaFoldDB" id="A0A1H9DPD2"/>
<keyword evidence="4" id="KW-0488">Methylation</keyword>
<evidence type="ECO:0000256" key="1">
    <source>
        <dbReference type="ARBA" id="ARBA00004377"/>
    </source>
</evidence>
<dbReference type="GO" id="GO:0015627">
    <property type="term" value="C:type II protein secretion system complex"/>
    <property type="evidence" value="ECO:0007669"/>
    <property type="project" value="InterPro"/>
</dbReference>
<sequence>MLRESGLTLIELLVTLAVAAVLFGIVAPGFAGMLREQQLITTTNTFISALNMARWEAIKRGHHVLVCPSTDGERCQAVSYGEGWLVGVVMDPSQGFAEPDDIIRRFGAVPPAVTIEVNGAMAQYIGYRNDGQTRRLNDALLMGSVRVCTEDGGRRIVISRTGRARVETDSC</sequence>
<evidence type="ECO:0000313" key="13">
    <source>
        <dbReference type="EMBL" id="SEQ15271.1"/>
    </source>
</evidence>
<keyword evidence="6 11" id="KW-0812">Transmembrane</keyword>
<evidence type="ECO:0000256" key="9">
    <source>
        <dbReference type="ARBA" id="ARBA00025772"/>
    </source>
</evidence>
<evidence type="ECO:0000256" key="4">
    <source>
        <dbReference type="ARBA" id="ARBA00022481"/>
    </source>
</evidence>
<gene>
    <name evidence="13" type="ORF">SAMN05421693_11856</name>
</gene>
<dbReference type="Proteomes" id="UP000199496">
    <property type="component" value="Unassembled WGS sequence"/>
</dbReference>
<evidence type="ECO:0000256" key="11">
    <source>
        <dbReference type="SAM" id="Phobius"/>
    </source>
</evidence>
<dbReference type="Pfam" id="PF12019">
    <property type="entry name" value="GspH"/>
    <property type="match status" value="1"/>
</dbReference>
<dbReference type="SUPFAM" id="SSF54523">
    <property type="entry name" value="Pili subunits"/>
    <property type="match status" value="1"/>
</dbReference>
<comment type="similarity">
    <text evidence="9">Belongs to the GSP H family.</text>
</comment>
<name>A0A1H9DPD2_9GAMM</name>
<reference evidence="13 14" key="1">
    <citation type="submission" date="2016-10" db="EMBL/GenBank/DDBJ databases">
        <authorList>
            <person name="de Groot N.N."/>
        </authorList>
    </citation>
    <scope>NUCLEOTIDE SEQUENCE [LARGE SCALE GENOMIC DNA]</scope>
    <source>
        <strain evidence="13 14">B7-7</strain>
    </source>
</reference>
<keyword evidence="3" id="KW-1003">Cell membrane</keyword>
<evidence type="ECO:0000256" key="5">
    <source>
        <dbReference type="ARBA" id="ARBA00022519"/>
    </source>
</evidence>
<dbReference type="RefSeq" id="WP_090207426.1">
    <property type="nucleotide sequence ID" value="NZ_FOFO01000018.1"/>
</dbReference>
<evidence type="ECO:0000259" key="12">
    <source>
        <dbReference type="Pfam" id="PF12019"/>
    </source>
</evidence>
<dbReference type="InterPro" id="IPR045584">
    <property type="entry name" value="Pilin-like"/>
</dbReference>
<comment type="subcellular location">
    <subcellularLocation>
        <location evidence="1">Cell inner membrane</location>
        <topology evidence="1">Single-pass membrane protein</topology>
    </subcellularLocation>
</comment>